<accession>A0ABX3ASJ8</accession>
<evidence type="ECO:0000256" key="1">
    <source>
        <dbReference type="SAM" id="Phobius"/>
    </source>
</evidence>
<proteinExistence type="predicted"/>
<organism evidence="2 3">
    <name type="scientific">Aliivibrio logei 5S-186</name>
    <dbReference type="NCBI Taxonomy" id="626086"/>
    <lineage>
        <taxon>Bacteria</taxon>
        <taxon>Pseudomonadati</taxon>
        <taxon>Pseudomonadota</taxon>
        <taxon>Gammaproteobacteria</taxon>
        <taxon>Vibrionales</taxon>
        <taxon>Vibrionaceae</taxon>
        <taxon>Aliivibrio</taxon>
    </lineage>
</organism>
<keyword evidence="1" id="KW-1133">Transmembrane helix</keyword>
<dbReference type="Proteomes" id="UP000095059">
    <property type="component" value="Unassembled WGS sequence"/>
</dbReference>
<keyword evidence="1" id="KW-0472">Membrane</keyword>
<keyword evidence="1" id="KW-0812">Transmembrane</keyword>
<reference evidence="2 3" key="1">
    <citation type="journal article" date="2012" name="Science">
        <title>Ecological populations of bacteria act as socially cohesive units of antibiotic production and resistance.</title>
        <authorList>
            <person name="Cordero O.X."/>
            <person name="Wildschutte H."/>
            <person name="Kirkup B."/>
            <person name="Proehl S."/>
            <person name="Ngo L."/>
            <person name="Hussain F."/>
            <person name="Le Roux F."/>
            <person name="Mincer T."/>
            <person name="Polz M.F."/>
        </authorList>
    </citation>
    <scope>NUCLEOTIDE SEQUENCE [LARGE SCALE GENOMIC DNA]</scope>
    <source>
        <strain evidence="2 3">5S-186</strain>
    </source>
</reference>
<evidence type="ECO:0000313" key="3">
    <source>
        <dbReference type="Proteomes" id="UP000095059"/>
    </source>
</evidence>
<sequence>MNVHSSEKIAFFHKIVNLANFCISQCRSLEQCSFINPYSYRTSMKKHFTLSQITLFLFSLLLVSLCINIAMSSVQAQSELTDTNVYTSSVMDKNRLNGSEMNIHHAEQRLLLTPFSHPLRIEPLSFLKPRVIDAPTKPPSNPPTVTVADRRLQVKQWVSLAMTVIIIPSTFYKQSIDNNRLGGWKESNLQYKTVK</sequence>
<protein>
    <recommendedName>
        <fullName evidence="4">Transmembrane protein</fullName>
    </recommendedName>
</protein>
<evidence type="ECO:0000313" key="2">
    <source>
        <dbReference type="EMBL" id="OEF11166.1"/>
    </source>
</evidence>
<dbReference type="EMBL" id="AJYJ02000114">
    <property type="protein sequence ID" value="OEF11166.1"/>
    <property type="molecule type" value="Genomic_DNA"/>
</dbReference>
<comment type="caution">
    <text evidence="2">The sequence shown here is derived from an EMBL/GenBank/DDBJ whole genome shotgun (WGS) entry which is preliminary data.</text>
</comment>
<name>A0ABX3ASJ8_ALILO</name>
<evidence type="ECO:0008006" key="4">
    <source>
        <dbReference type="Google" id="ProtNLM"/>
    </source>
</evidence>
<feature type="transmembrane region" description="Helical" evidence="1">
    <location>
        <begin position="48"/>
        <end position="71"/>
    </location>
</feature>
<keyword evidence="3" id="KW-1185">Reference proteome</keyword>
<gene>
    <name evidence="2" type="ORF">A1Q5_12050</name>
</gene>